<evidence type="ECO:0000313" key="2">
    <source>
        <dbReference type="EMBL" id="KZF25990.1"/>
    </source>
</evidence>
<evidence type="ECO:0000313" key="3">
    <source>
        <dbReference type="Proteomes" id="UP000076632"/>
    </source>
</evidence>
<organism evidence="2 3">
    <name type="scientific">Xylona heveae (strain CBS 132557 / TC161)</name>
    <dbReference type="NCBI Taxonomy" id="1328760"/>
    <lineage>
        <taxon>Eukaryota</taxon>
        <taxon>Fungi</taxon>
        <taxon>Dikarya</taxon>
        <taxon>Ascomycota</taxon>
        <taxon>Pezizomycotina</taxon>
        <taxon>Xylonomycetes</taxon>
        <taxon>Xylonales</taxon>
        <taxon>Xylonaceae</taxon>
        <taxon>Xylona</taxon>
    </lineage>
</organism>
<keyword evidence="3" id="KW-1185">Reference proteome</keyword>
<dbReference type="Proteomes" id="UP000076632">
    <property type="component" value="Unassembled WGS sequence"/>
</dbReference>
<proteinExistence type="predicted"/>
<feature type="transmembrane region" description="Helical" evidence="1">
    <location>
        <begin position="40"/>
        <end position="62"/>
    </location>
</feature>
<dbReference type="GeneID" id="28899947"/>
<dbReference type="InParanoid" id="A0A165JAX6"/>
<gene>
    <name evidence="2" type="ORF">L228DRAFT_2661</name>
</gene>
<keyword evidence="1" id="KW-0472">Membrane</keyword>
<sequence>MVDLLLGLMHAWGVLAHKWKSRPLLLLFRAPFNDEQQVHNLKLMILISMIPLFFLFLPCVILPTAPFQFLCTVSFTSASLCNTSEHMSNHNLATLCKMLFII</sequence>
<dbReference type="EMBL" id="KV407454">
    <property type="protein sequence ID" value="KZF25990.1"/>
    <property type="molecule type" value="Genomic_DNA"/>
</dbReference>
<reference evidence="2 3" key="1">
    <citation type="journal article" date="2016" name="Fungal Biol.">
        <title>The genome of Xylona heveae provides a window into fungal endophytism.</title>
        <authorList>
            <person name="Gazis R."/>
            <person name="Kuo A."/>
            <person name="Riley R."/>
            <person name="LaButti K."/>
            <person name="Lipzen A."/>
            <person name="Lin J."/>
            <person name="Amirebrahimi M."/>
            <person name="Hesse C.N."/>
            <person name="Spatafora J.W."/>
            <person name="Henrissat B."/>
            <person name="Hainaut M."/>
            <person name="Grigoriev I.V."/>
            <person name="Hibbett D.S."/>
        </authorList>
    </citation>
    <scope>NUCLEOTIDE SEQUENCE [LARGE SCALE GENOMIC DNA]</scope>
    <source>
        <strain evidence="2 3">TC161</strain>
    </source>
</reference>
<accession>A0A165JAX6</accession>
<dbReference type="RefSeq" id="XP_018191545.1">
    <property type="nucleotide sequence ID" value="XM_018334810.1"/>
</dbReference>
<keyword evidence="1" id="KW-0812">Transmembrane</keyword>
<dbReference type="AlphaFoldDB" id="A0A165JAX6"/>
<keyword evidence="1" id="KW-1133">Transmembrane helix</keyword>
<protein>
    <submittedName>
        <fullName evidence="2">Uncharacterized protein</fullName>
    </submittedName>
</protein>
<evidence type="ECO:0000256" key="1">
    <source>
        <dbReference type="SAM" id="Phobius"/>
    </source>
</evidence>
<name>A0A165JAX6_XYLHT</name>